<dbReference type="AlphaFoldDB" id="A0A0F9GHR1"/>
<gene>
    <name evidence="2" type="ORF">LCGC14_1826390</name>
</gene>
<comment type="caution">
    <text evidence="2">The sequence shown here is derived from an EMBL/GenBank/DDBJ whole genome shotgun (WGS) entry which is preliminary data.</text>
</comment>
<reference evidence="2" key="1">
    <citation type="journal article" date="2015" name="Nature">
        <title>Complex archaea that bridge the gap between prokaryotes and eukaryotes.</title>
        <authorList>
            <person name="Spang A."/>
            <person name="Saw J.H."/>
            <person name="Jorgensen S.L."/>
            <person name="Zaremba-Niedzwiedzka K."/>
            <person name="Martijn J."/>
            <person name="Lind A.E."/>
            <person name="van Eijk R."/>
            <person name="Schleper C."/>
            <person name="Guy L."/>
            <person name="Ettema T.J."/>
        </authorList>
    </citation>
    <scope>NUCLEOTIDE SEQUENCE</scope>
</reference>
<feature type="region of interest" description="Disordered" evidence="1">
    <location>
        <begin position="1"/>
        <end position="22"/>
    </location>
</feature>
<name>A0A0F9GHR1_9ZZZZ</name>
<sequence>MARKSVTKKPSKRRPKASIDQRQQRITEILQHMLNGVSPGRLYDIISKKYGIGVDQIDVDKREARKVLGKITKSDRQEMVQTLAQDFARLAEKAEKNKNFQAAATARMHLANLYGAFKPEQVEFTDKTTEKLLAKIDPDKLIDTVFGIVEND</sequence>
<feature type="compositionally biased region" description="Basic residues" evidence="1">
    <location>
        <begin position="1"/>
        <end position="16"/>
    </location>
</feature>
<dbReference type="EMBL" id="LAZR01017967">
    <property type="protein sequence ID" value="KKL98243.1"/>
    <property type="molecule type" value="Genomic_DNA"/>
</dbReference>
<proteinExistence type="predicted"/>
<evidence type="ECO:0000256" key="1">
    <source>
        <dbReference type="SAM" id="MobiDB-lite"/>
    </source>
</evidence>
<organism evidence="2">
    <name type="scientific">marine sediment metagenome</name>
    <dbReference type="NCBI Taxonomy" id="412755"/>
    <lineage>
        <taxon>unclassified sequences</taxon>
        <taxon>metagenomes</taxon>
        <taxon>ecological metagenomes</taxon>
    </lineage>
</organism>
<protein>
    <submittedName>
        <fullName evidence="2">Uncharacterized protein</fullName>
    </submittedName>
</protein>
<accession>A0A0F9GHR1</accession>
<evidence type="ECO:0000313" key="2">
    <source>
        <dbReference type="EMBL" id="KKL98243.1"/>
    </source>
</evidence>